<dbReference type="Gene3D" id="3.30.420.40">
    <property type="match status" value="2"/>
</dbReference>
<comment type="caution">
    <text evidence="2">The sequence shown here is derived from an EMBL/GenBank/DDBJ whole genome shotgun (WGS) entry which is preliminary data.</text>
</comment>
<dbReference type="Pfam" id="PF00480">
    <property type="entry name" value="ROK"/>
    <property type="match status" value="1"/>
</dbReference>
<gene>
    <name evidence="2" type="ORF">D4A47_04925</name>
</gene>
<dbReference type="PANTHER" id="PTHR18964:SF169">
    <property type="entry name" value="N-ACETYLMANNOSAMINE KINASE"/>
    <property type="match status" value="1"/>
</dbReference>
<proteinExistence type="inferred from homology"/>
<dbReference type="AlphaFoldDB" id="A0A498CRZ8"/>
<evidence type="ECO:0000313" key="3">
    <source>
        <dbReference type="Proteomes" id="UP000276301"/>
    </source>
</evidence>
<comment type="similarity">
    <text evidence="1">Belongs to the ROK (NagC/XylR) family.</text>
</comment>
<dbReference type="RefSeq" id="WP_121586468.1">
    <property type="nucleotide sequence ID" value="NZ_RCHT01000005.1"/>
</dbReference>
<keyword evidence="3" id="KW-1185">Reference proteome</keyword>
<protein>
    <submittedName>
        <fullName evidence="2">ROK family protein</fullName>
    </submittedName>
</protein>
<accession>A0A498CRZ8</accession>
<name>A0A498CRZ8_9FIRM</name>
<reference evidence="2 3" key="1">
    <citation type="submission" date="2018-10" db="EMBL/GenBank/DDBJ databases">
        <title>Anaerotruncus faecis sp. nov., isolated from human feces.</title>
        <authorList>
            <person name="Wang Y.-J."/>
        </authorList>
    </citation>
    <scope>NUCLEOTIDE SEQUENCE [LARGE SCALE GENOMIC DNA]</scope>
    <source>
        <strain evidence="2 3">22A2-44</strain>
    </source>
</reference>
<dbReference type="InterPro" id="IPR043129">
    <property type="entry name" value="ATPase_NBD"/>
</dbReference>
<dbReference type="PANTHER" id="PTHR18964">
    <property type="entry name" value="ROK (REPRESSOR, ORF, KINASE) FAMILY"/>
    <property type="match status" value="1"/>
</dbReference>
<evidence type="ECO:0000256" key="1">
    <source>
        <dbReference type="ARBA" id="ARBA00006479"/>
    </source>
</evidence>
<dbReference type="Proteomes" id="UP000276301">
    <property type="component" value="Unassembled WGS sequence"/>
</dbReference>
<dbReference type="EMBL" id="RCHT01000005">
    <property type="protein sequence ID" value="RLL12822.1"/>
    <property type="molecule type" value="Genomic_DNA"/>
</dbReference>
<sequence>MENLYIGIEIGATKQQAALGTADGRLLHTITGKIPLPRGAQDVLDWLSAKVPELLRMEERFGGRVRSLAAGFGGEIESSTGRTLNSVQVPGWEDFPLRGWLEETFSMPAEVLNDTVSGGFSELYLGRGKEAGNVFYTNIGSGIGGAFFIDRVYYDGVGYGAAYFGNTYIPDWQSPEPGAMTRVEEICSGLGIERRLRRPGYVPAGSRIMEMCGGEPAGISCRMLEDAARAGDPFALEEVDRIARSYSIGLSNVLTLMSPELVIIGGGVAKMGDLLLDRVREYTDRIAFISCRGHYTIEQSVMMDDAVIAGAVYCAGHPELIRKGSC</sequence>
<dbReference type="InterPro" id="IPR000600">
    <property type="entry name" value="ROK"/>
</dbReference>
<organism evidence="2 3">
    <name type="scientific">Anaerotruncus massiliensis</name>
    <name type="common">ex Liu et al. 2021</name>
    <dbReference type="NCBI Taxonomy" id="2321404"/>
    <lineage>
        <taxon>Bacteria</taxon>
        <taxon>Bacillati</taxon>
        <taxon>Bacillota</taxon>
        <taxon>Clostridia</taxon>
        <taxon>Eubacteriales</taxon>
        <taxon>Oscillospiraceae</taxon>
        <taxon>Anaerotruncus</taxon>
    </lineage>
</organism>
<dbReference type="SUPFAM" id="SSF53067">
    <property type="entry name" value="Actin-like ATPase domain"/>
    <property type="match status" value="1"/>
</dbReference>
<evidence type="ECO:0000313" key="2">
    <source>
        <dbReference type="EMBL" id="RLL12822.1"/>
    </source>
</evidence>